<name>F1Z5C1_9SPHN</name>
<dbReference type="STRING" id="983920.Y88_2173"/>
<evidence type="ECO:0000313" key="4">
    <source>
        <dbReference type="Proteomes" id="UP000004728"/>
    </source>
</evidence>
<evidence type="ECO:0000259" key="2">
    <source>
        <dbReference type="Pfam" id="PF13590"/>
    </source>
</evidence>
<gene>
    <name evidence="3" type="ORF">Y88_2173</name>
</gene>
<dbReference type="Proteomes" id="UP000004728">
    <property type="component" value="Unassembled WGS sequence"/>
</dbReference>
<comment type="caution">
    <text evidence="3">The sequence shown here is derived from an EMBL/GenBank/DDBJ whole genome shotgun (WGS) entry which is preliminary data.</text>
</comment>
<evidence type="ECO:0000313" key="3">
    <source>
        <dbReference type="EMBL" id="EGD60299.1"/>
    </source>
</evidence>
<dbReference type="InParanoid" id="F1Z5C1"/>
<evidence type="ECO:0000256" key="1">
    <source>
        <dbReference type="SAM" id="MobiDB-lite"/>
    </source>
</evidence>
<organism evidence="3 4">
    <name type="scientific">Novosphingobium nitrogenifigens DSM 19370</name>
    <dbReference type="NCBI Taxonomy" id="983920"/>
    <lineage>
        <taxon>Bacteria</taxon>
        <taxon>Pseudomonadati</taxon>
        <taxon>Pseudomonadota</taxon>
        <taxon>Alphaproteobacteria</taxon>
        <taxon>Sphingomonadales</taxon>
        <taxon>Sphingomonadaceae</taxon>
        <taxon>Novosphingobium</taxon>
    </lineage>
</organism>
<dbReference type="AlphaFoldDB" id="F1Z5C1"/>
<proteinExistence type="predicted"/>
<feature type="region of interest" description="Disordered" evidence="1">
    <location>
        <begin position="1"/>
        <end position="47"/>
    </location>
</feature>
<dbReference type="HOGENOM" id="CLU_074796_0_0_5"/>
<dbReference type="InterPro" id="IPR025411">
    <property type="entry name" value="DUF4136"/>
</dbReference>
<dbReference type="EMBL" id="AEWJ01000023">
    <property type="protein sequence ID" value="EGD60299.1"/>
    <property type="molecule type" value="Genomic_DNA"/>
</dbReference>
<reference evidence="3 4" key="1">
    <citation type="journal article" date="2012" name="J. Bacteriol.">
        <title>Draft Genome Sequence of Novosphingobium nitrogenifigens Y88T.</title>
        <authorList>
            <person name="Strabala T.J."/>
            <person name="Macdonald L."/>
            <person name="Liu V."/>
            <person name="Smit A.M."/>
        </authorList>
    </citation>
    <scope>NUCLEOTIDE SEQUENCE [LARGE SCALE GENOMIC DNA]</scope>
    <source>
        <strain evidence="3 4">DSM 19370</strain>
    </source>
</reference>
<sequence length="256" mass="26585">MALVQPALAQPVSDGWGGNRWGRSWQDGGSQYGEGRVATQGNAEPSKKVEVETFRAADAGDRLGKGRIVVASMPAPPSGAPGAPTGSDGPTLVSPDEGAGSDWKLPVYEAAVVDQLAGKGYDIAHAADPDQVIEIAVSHDMVVPEEAPHKPISGEMSTTISNRGSGFGLAIAVDLSKPKKAIIATRLDVRIRDKASGKVLWEGHAQGQSRDTDDGRDATRMSSRLASALFAKFPEGKLVQPLPGTAGLTPAPPPPE</sequence>
<protein>
    <recommendedName>
        <fullName evidence="2">DUF4136 domain-containing protein</fullName>
    </recommendedName>
</protein>
<accession>F1Z5C1</accession>
<keyword evidence="4" id="KW-1185">Reference proteome</keyword>
<dbReference type="Pfam" id="PF13590">
    <property type="entry name" value="DUF4136"/>
    <property type="match status" value="1"/>
</dbReference>
<feature type="domain" description="DUF4136" evidence="2">
    <location>
        <begin position="108"/>
        <end position="234"/>
    </location>
</feature>